<feature type="transmembrane region" description="Helical" evidence="10">
    <location>
        <begin position="502"/>
        <end position="526"/>
    </location>
</feature>
<evidence type="ECO:0000256" key="4">
    <source>
        <dbReference type="ARBA" id="ARBA00022692"/>
    </source>
</evidence>
<proteinExistence type="inferred from homology"/>
<reference evidence="11 12" key="1">
    <citation type="submission" date="2024-09" db="EMBL/GenBank/DDBJ databases">
        <title>Rethinking Asexuality: The Enigmatic Case of Functional Sexual Genes in Lepraria (Stereocaulaceae).</title>
        <authorList>
            <person name="Doellman M."/>
            <person name="Sun Y."/>
            <person name="Barcenas-Pena A."/>
            <person name="Lumbsch H.T."/>
            <person name="Grewe F."/>
        </authorList>
    </citation>
    <scope>NUCLEOTIDE SEQUENCE [LARGE SCALE GENOMIC DNA]</scope>
    <source>
        <strain evidence="11 12">Grewe 0041</strain>
    </source>
</reference>
<keyword evidence="4 10" id="KW-0812">Transmembrane</keyword>
<feature type="transmembrane region" description="Helical" evidence="10">
    <location>
        <begin position="676"/>
        <end position="697"/>
    </location>
</feature>
<keyword evidence="8 10" id="KW-0472">Membrane</keyword>
<feature type="compositionally biased region" description="Gly residues" evidence="9">
    <location>
        <begin position="179"/>
        <end position="189"/>
    </location>
</feature>
<dbReference type="InterPro" id="IPR004648">
    <property type="entry name" value="Oligpept_transpt"/>
</dbReference>
<evidence type="ECO:0000256" key="6">
    <source>
        <dbReference type="ARBA" id="ARBA00022927"/>
    </source>
</evidence>
<feature type="region of interest" description="Disordered" evidence="9">
    <location>
        <begin position="1"/>
        <end position="71"/>
    </location>
</feature>
<dbReference type="Pfam" id="PF03169">
    <property type="entry name" value="OPT"/>
    <property type="match status" value="1"/>
</dbReference>
<protein>
    <recommendedName>
        <fullName evidence="13">OPT family small oligopeptide transporter</fullName>
    </recommendedName>
</protein>
<comment type="similarity">
    <text evidence="2">Belongs to the oligopeptide OPT transporter family.</text>
</comment>
<dbReference type="EMBL" id="JBHFEH010000003">
    <property type="protein sequence ID" value="KAL2058037.1"/>
    <property type="molecule type" value="Genomic_DNA"/>
</dbReference>
<keyword evidence="3" id="KW-0813">Transport</keyword>
<gene>
    <name evidence="11" type="ORF">ABVK25_001655</name>
</gene>
<feature type="compositionally biased region" description="Basic and acidic residues" evidence="9">
    <location>
        <begin position="1"/>
        <end position="15"/>
    </location>
</feature>
<feature type="transmembrane region" description="Helical" evidence="10">
    <location>
        <begin position="469"/>
        <end position="490"/>
    </location>
</feature>
<comment type="caution">
    <text evidence="11">The sequence shown here is derived from an EMBL/GenBank/DDBJ whole genome shotgun (WGS) entry which is preliminary data.</text>
</comment>
<sequence length="996" mass="111583">MTSRDRPRSRNKEASFEESFQLVDRVLTQEDQDDESEEDGHPDSDASLLRRHRSFDEGESDGEIENTVNGRGHFKRFLTFMSQSLLLRGSSSAQPTTSYGALPKRGPRSTKAVSQSVDLENEDDKRKGKSSPLRPAASSPNLGSKRRRDGSGSHSRTRFRSASLRSSNPILIAEPGHPAGQGGNLGGGLPLASEDEDEDYVEEEAISIDEDEDPLDNSLYPQVRASVAAIDDTSASINTPRMWTLSLLCALLGSATNLFFSLRYPSVAITPVIALVIVHPLGRVWDRLLKHHSDPTETFEDGDLANRNKSDHSSLSRRTRFRLWLAQGDWNGKEHACVYISSNVSFGFAFATDVIVEQSKFYHQEPSIIYQLLLTISTQVLGYSFAGLTRRYLVRPPSMIWPGTLMSTAMFTTMHSSENKSANGWNISRWKFFVFAWSAAFGWYFMPGLLMPALSYFSVVTWFAPKNVVIANLLGVSSGLGLFPMTFDWAQIAYIGSPLLTPWWAAANVVGGLVIVMWIMAPILYYRNALFSSFMPIISSAVFDDTGKPYDVSRILTPDYRFDHEAYSKYSKVYLPITYVLSYGVQFASLSALVTHTVCWHGSDIWQQSKKSLAEDRGESKSEYRPVDQGIQSRSNTGSERNSRTGTSTEEPDSSVNMSREDVHNRLMRRYEDAPISWYLTTFVAMLAIGIFVVEYYPVYLPWYGLLLGLSITALLYIPVGIVMTITNQQSSLYLICQLICGVVFPGRPVANMVFVTYCYISSAQGIKFSSDLKLGHYMKIPPKLLFKVQMVATLISSVTQIGVLNWMFNYIPNICTPEAINGFTCPIARVHFNGSILWGVVGPRRFFGSGALYRPLIWAFLAGFIAPIIIWLIGRRKNPGSVWRKINLPVLFGSLSWIPPATGLNFSVWALVCFLFNSHLRRRAPAWWGKYTMTLSAALDSGLAFGVVIVFFCFLYPGWGWLKSLEWWGTRVYKEGCDWQACPYKTLAPGEHFGS</sequence>
<feature type="region of interest" description="Disordered" evidence="9">
    <location>
        <begin position="617"/>
        <end position="659"/>
    </location>
</feature>
<feature type="transmembrane region" description="Helical" evidence="10">
    <location>
        <begin position="434"/>
        <end position="457"/>
    </location>
</feature>
<evidence type="ECO:0000256" key="7">
    <source>
        <dbReference type="ARBA" id="ARBA00022989"/>
    </source>
</evidence>
<feature type="compositionally biased region" description="Polar residues" evidence="9">
    <location>
        <begin position="88"/>
        <end position="99"/>
    </location>
</feature>
<feature type="compositionally biased region" description="Basic and acidic residues" evidence="9">
    <location>
        <begin position="617"/>
        <end position="626"/>
    </location>
</feature>
<evidence type="ECO:0008006" key="13">
    <source>
        <dbReference type="Google" id="ProtNLM"/>
    </source>
</evidence>
<evidence type="ECO:0000256" key="9">
    <source>
        <dbReference type="SAM" id="MobiDB-lite"/>
    </source>
</evidence>
<dbReference type="NCBIfam" id="TIGR00727">
    <property type="entry name" value="ISP4_OPT"/>
    <property type="match status" value="1"/>
</dbReference>
<feature type="transmembrane region" description="Helical" evidence="10">
    <location>
        <begin position="895"/>
        <end position="917"/>
    </location>
</feature>
<feature type="compositionally biased region" description="Polar residues" evidence="9">
    <location>
        <begin position="630"/>
        <end position="658"/>
    </location>
</feature>
<feature type="transmembrane region" description="Helical" evidence="10">
    <location>
        <begin position="785"/>
        <end position="809"/>
    </location>
</feature>
<accession>A0ABR4BKV9</accession>
<feature type="transmembrane region" description="Helical" evidence="10">
    <location>
        <begin position="853"/>
        <end position="875"/>
    </location>
</feature>
<evidence type="ECO:0000256" key="2">
    <source>
        <dbReference type="ARBA" id="ARBA00008807"/>
    </source>
</evidence>
<evidence type="ECO:0000256" key="1">
    <source>
        <dbReference type="ARBA" id="ARBA00004141"/>
    </source>
</evidence>
<dbReference type="InterPro" id="IPR004813">
    <property type="entry name" value="OPT"/>
</dbReference>
<feature type="transmembrane region" description="Helical" evidence="10">
    <location>
        <begin position="703"/>
        <end position="726"/>
    </location>
</feature>
<dbReference type="NCBIfam" id="TIGR00728">
    <property type="entry name" value="OPT_sfam"/>
    <property type="match status" value="1"/>
</dbReference>
<keyword evidence="12" id="KW-1185">Reference proteome</keyword>
<keyword evidence="7 10" id="KW-1133">Transmembrane helix</keyword>
<dbReference type="Proteomes" id="UP001590951">
    <property type="component" value="Unassembled WGS sequence"/>
</dbReference>
<evidence type="ECO:0000256" key="5">
    <source>
        <dbReference type="ARBA" id="ARBA00022856"/>
    </source>
</evidence>
<feature type="region of interest" description="Disordered" evidence="9">
    <location>
        <begin position="88"/>
        <end position="196"/>
    </location>
</feature>
<organism evidence="11 12">
    <name type="scientific">Lepraria finkii</name>
    <dbReference type="NCBI Taxonomy" id="1340010"/>
    <lineage>
        <taxon>Eukaryota</taxon>
        <taxon>Fungi</taxon>
        <taxon>Dikarya</taxon>
        <taxon>Ascomycota</taxon>
        <taxon>Pezizomycotina</taxon>
        <taxon>Lecanoromycetes</taxon>
        <taxon>OSLEUM clade</taxon>
        <taxon>Lecanoromycetidae</taxon>
        <taxon>Lecanorales</taxon>
        <taxon>Lecanorineae</taxon>
        <taxon>Stereocaulaceae</taxon>
        <taxon>Lepraria</taxon>
    </lineage>
</organism>
<evidence type="ECO:0000256" key="3">
    <source>
        <dbReference type="ARBA" id="ARBA00022448"/>
    </source>
</evidence>
<evidence type="ECO:0000256" key="8">
    <source>
        <dbReference type="ARBA" id="ARBA00023136"/>
    </source>
</evidence>
<keyword evidence="6" id="KW-0653">Protein transport</keyword>
<dbReference type="PANTHER" id="PTHR22601">
    <property type="entry name" value="ISP4 LIKE PROTEIN"/>
    <property type="match status" value="1"/>
</dbReference>
<evidence type="ECO:0000313" key="11">
    <source>
        <dbReference type="EMBL" id="KAL2058037.1"/>
    </source>
</evidence>
<evidence type="ECO:0000256" key="10">
    <source>
        <dbReference type="SAM" id="Phobius"/>
    </source>
</evidence>
<keyword evidence="5" id="KW-0571">Peptide transport</keyword>
<feature type="transmembrane region" description="Helical" evidence="10">
    <location>
        <begin position="938"/>
        <end position="960"/>
    </location>
</feature>
<evidence type="ECO:0000313" key="12">
    <source>
        <dbReference type="Proteomes" id="UP001590951"/>
    </source>
</evidence>
<comment type="subcellular location">
    <subcellularLocation>
        <location evidence="1">Membrane</location>
        <topology evidence="1">Multi-pass membrane protein</topology>
    </subcellularLocation>
</comment>
<name>A0ABR4BKV9_9LECA</name>